<evidence type="ECO:0000313" key="1">
    <source>
        <dbReference type="EMBL" id="KAL1394393.1"/>
    </source>
</evidence>
<dbReference type="AlphaFoldDB" id="A0ABD1D484"/>
<sequence length="68" mass="7785">MAPRDARNKGGHLTSRTTYLLEKRVLLTHIAVRKHQNRKHPVIDVDMLLKISTSKNNKIKAINKSART</sequence>
<gene>
    <name evidence="1" type="ORF">pipiens_011987</name>
</gene>
<name>A0ABD1D484_CULPP</name>
<evidence type="ECO:0000313" key="2">
    <source>
        <dbReference type="Proteomes" id="UP001562425"/>
    </source>
</evidence>
<reference evidence="1 2" key="1">
    <citation type="submission" date="2024-05" db="EMBL/GenBank/DDBJ databases">
        <title>Culex pipiens pipiens assembly and annotation.</title>
        <authorList>
            <person name="Alout H."/>
            <person name="Durand T."/>
        </authorList>
    </citation>
    <scope>NUCLEOTIDE SEQUENCE [LARGE SCALE GENOMIC DNA]</scope>
    <source>
        <strain evidence="1">HA-2024</strain>
        <tissue evidence="1">Whole body</tissue>
    </source>
</reference>
<keyword evidence="2" id="KW-1185">Reference proteome</keyword>
<dbReference type="EMBL" id="JBEHCU010007617">
    <property type="protein sequence ID" value="KAL1394393.1"/>
    <property type="molecule type" value="Genomic_DNA"/>
</dbReference>
<proteinExistence type="predicted"/>
<dbReference type="Proteomes" id="UP001562425">
    <property type="component" value="Unassembled WGS sequence"/>
</dbReference>
<comment type="caution">
    <text evidence="1">The sequence shown here is derived from an EMBL/GenBank/DDBJ whole genome shotgun (WGS) entry which is preliminary data.</text>
</comment>
<accession>A0ABD1D484</accession>
<organism evidence="1 2">
    <name type="scientific">Culex pipiens pipiens</name>
    <name type="common">Northern house mosquito</name>
    <dbReference type="NCBI Taxonomy" id="38569"/>
    <lineage>
        <taxon>Eukaryota</taxon>
        <taxon>Metazoa</taxon>
        <taxon>Ecdysozoa</taxon>
        <taxon>Arthropoda</taxon>
        <taxon>Hexapoda</taxon>
        <taxon>Insecta</taxon>
        <taxon>Pterygota</taxon>
        <taxon>Neoptera</taxon>
        <taxon>Endopterygota</taxon>
        <taxon>Diptera</taxon>
        <taxon>Nematocera</taxon>
        <taxon>Culicoidea</taxon>
        <taxon>Culicidae</taxon>
        <taxon>Culicinae</taxon>
        <taxon>Culicini</taxon>
        <taxon>Culex</taxon>
        <taxon>Culex</taxon>
    </lineage>
</organism>
<protein>
    <submittedName>
        <fullName evidence="1">Uncharacterized protein</fullName>
    </submittedName>
</protein>